<feature type="non-terminal residue" evidence="6">
    <location>
        <position position="1"/>
    </location>
</feature>
<reference evidence="6" key="1">
    <citation type="journal article" date="2015" name="Nature">
        <title>Complex archaea that bridge the gap between prokaryotes and eukaryotes.</title>
        <authorList>
            <person name="Spang A."/>
            <person name="Saw J.H."/>
            <person name="Jorgensen S.L."/>
            <person name="Zaremba-Niedzwiedzka K."/>
            <person name="Martijn J."/>
            <person name="Lind A.E."/>
            <person name="van Eijk R."/>
            <person name="Schleper C."/>
            <person name="Guy L."/>
            <person name="Ettema T.J."/>
        </authorList>
    </citation>
    <scope>NUCLEOTIDE SEQUENCE</scope>
</reference>
<dbReference type="EMBL" id="LAZR01010087">
    <property type="protein sequence ID" value="KKM68886.1"/>
    <property type="molecule type" value="Genomic_DNA"/>
</dbReference>
<organism evidence="6">
    <name type="scientific">marine sediment metagenome</name>
    <dbReference type="NCBI Taxonomy" id="412755"/>
    <lineage>
        <taxon>unclassified sequences</taxon>
        <taxon>metagenomes</taxon>
        <taxon>ecological metagenomes</taxon>
    </lineage>
</organism>
<evidence type="ECO:0000256" key="4">
    <source>
        <dbReference type="ARBA" id="ARBA00023002"/>
    </source>
</evidence>
<dbReference type="Gene3D" id="3.40.109.10">
    <property type="entry name" value="NADH Oxidase"/>
    <property type="match status" value="1"/>
</dbReference>
<dbReference type="GO" id="GO:0016491">
    <property type="term" value="F:oxidoreductase activity"/>
    <property type="evidence" value="ECO:0007669"/>
    <property type="project" value="UniProtKB-KW"/>
</dbReference>
<dbReference type="PANTHER" id="PTHR43425">
    <property type="entry name" value="OXYGEN-INSENSITIVE NADPH NITROREDUCTASE"/>
    <property type="match status" value="1"/>
</dbReference>
<dbReference type="InterPro" id="IPR000415">
    <property type="entry name" value="Nitroreductase-like"/>
</dbReference>
<dbReference type="Pfam" id="PF00881">
    <property type="entry name" value="Nitroreductase"/>
    <property type="match status" value="1"/>
</dbReference>
<evidence type="ECO:0000256" key="1">
    <source>
        <dbReference type="ARBA" id="ARBA00008366"/>
    </source>
</evidence>
<dbReference type="PANTHER" id="PTHR43425:SF2">
    <property type="entry name" value="OXYGEN-INSENSITIVE NADPH NITROREDUCTASE"/>
    <property type="match status" value="1"/>
</dbReference>
<protein>
    <recommendedName>
        <fullName evidence="5">Nitroreductase domain-containing protein</fullName>
    </recommendedName>
</protein>
<accession>A0A0F9K2I3</accession>
<comment type="caution">
    <text evidence="6">The sequence shown here is derived from an EMBL/GenBank/DDBJ whole genome shotgun (WGS) entry which is preliminary data.</text>
</comment>
<dbReference type="SUPFAM" id="SSF55469">
    <property type="entry name" value="FMN-dependent nitroreductase-like"/>
    <property type="match status" value="1"/>
</dbReference>
<evidence type="ECO:0000259" key="5">
    <source>
        <dbReference type="Pfam" id="PF00881"/>
    </source>
</evidence>
<sequence length="292" mass="33865">FSDHLGTYERVSNNLETDKETILALEDTNQSLLSTRINEVMKVINNRCTVRVYENKPLSQNEINTIIHGAIRAPTAGNMMFYSILEVKDQKKKEKLVKTCDNQPHIAKAPLVLIFLADMQRWYDYYVVSSVPEICVKHKIAYRTPDESDLLLACCDALIAAQNAVITAESLGIGSCYIGDIIENIEIHREMFNLPKWVFPITMLCFGYPKQNLSKRILKPRFPKKFIHFTGSYQRFNAKDFVEMFHHYEKEIYVKNAENLGQDYYLRKTGSEFSQEMSRSVKIAIQDWIKKD</sequence>
<comment type="similarity">
    <text evidence="1">Belongs to the flavin oxidoreductase frp family.</text>
</comment>
<feature type="domain" description="Nitroreductase" evidence="5">
    <location>
        <begin position="44"/>
        <end position="208"/>
    </location>
</feature>
<keyword evidence="2" id="KW-0285">Flavoprotein</keyword>
<evidence type="ECO:0000256" key="3">
    <source>
        <dbReference type="ARBA" id="ARBA00022643"/>
    </source>
</evidence>
<dbReference type="InterPro" id="IPR016446">
    <property type="entry name" value="Flavin_OxRdtase_Frp"/>
</dbReference>
<keyword evidence="4" id="KW-0560">Oxidoreductase</keyword>
<evidence type="ECO:0000256" key="2">
    <source>
        <dbReference type="ARBA" id="ARBA00022630"/>
    </source>
</evidence>
<name>A0A0F9K2I3_9ZZZZ</name>
<keyword evidence="3" id="KW-0288">FMN</keyword>
<proteinExistence type="inferred from homology"/>
<dbReference type="InterPro" id="IPR029479">
    <property type="entry name" value="Nitroreductase"/>
</dbReference>
<dbReference type="AlphaFoldDB" id="A0A0F9K2I3"/>
<evidence type="ECO:0000313" key="6">
    <source>
        <dbReference type="EMBL" id="KKM68886.1"/>
    </source>
</evidence>
<gene>
    <name evidence="6" type="ORF">LCGC14_1456360</name>
</gene>